<gene>
    <name evidence="1" type="ORF">METZ01_LOCUS508026</name>
</gene>
<dbReference type="EMBL" id="UINC01225206">
    <property type="protein sequence ID" value="SVE55172.1"/>
    <property type="molecule type" value="Genomic_DNA"/>
</dbReference>
<reference evidence="1" key="1">
    <citation type="submission" date="2018-05" db="EMBL/GenBank/DDBJ databases">
        <authorList>
            <person name="Lanie J.A."/>
            <person name="Ng W.-L."/>
            <person name="Kazmierczak K.M."/>
            <person name="Andrzejewski T.M."/>
            <person name="Davidsen T.M."/>
            <person name="Wayne K.J."/>
            <person name="Tettelin H."/>
            <person name="Glass J.I."/>
            <person name="Rusch D."/>
            <person name="Podicherti R."/>
            <person name="Tsui H.-C.T."/>
            <person name="Winkler M.E."/>
        </authorList>
    </citation>
    <scope>NUCLEOTIDE SEQUENCE</scope>
</reference>
<protein>
    <submittedName>
        <fullName evidence="1">Uncharacterized protein</fullName>
    </submittedName>
</protein>
<proteinExistence type="predicted"/>
<sequence>FNMVMALSVAFSGVGVLVIAMLDDTTHVLIPDWEDDLPQADVANEGQLRPAVGVVGDD</sequence>
<feature type="non-terminal residue" evidence="1">
    <location>
        <position position="1"/>
    </location>
</feature>
<dbReference type="AlphaFoldDB" id="A0A383EE70"/>
<name>A0A383EE70_9ZZZZ</name>
<accession>A0A383EE70</accession>
<evidence type="ECO:0000313" key="1">
    <source>
        <dbReference type="EMBL" id="SVE55172.1"/>
    </source>
</evidence>
<organism evidence="1">
    <name type="scientific">marine metagenome</name>
    <dbReference type="NCBI Taxonomy" id="408172"/>
    <lineage>
        <taxon>unclassified sequences</taxon>
        <taxon>metagenomes</taxon>
        <taxon>ecological metagenomes</taxon>
    </lineage>
</organism>